<dbReference type="EMBL" id="WTXG01000022">
    <property type="protein sequence ID" value="KAI0299683.1"/>
    <property type="molecule type" value="Genomic_DNA"/>
</dbReference>
<reference evidence="1" key="1">
    <citation type="journal article" date="2022" name="New Phytol.">
        <title>Evolutionary transition to the ectomycorrhizal habit in the genomes of a hyperdiverse lineage of mushroom-forming fungi.</title>
        <authorList>
            <person name="Looney B."/>
            <person name="Miyauchi S."/>
            <person name="Morin E."/>
            <person name="Drula E."/>
            <person name="Courty P.E."/>
            <person name="Kohler A."/>
            <person name="Kuo A."/>
            <person name="LaButti K."/>
            <person name="Pangilinan J."/>
            <person name="Lipzen A."/>
            <person name="Riley R."/>
            <person name="Andreopoulos W."/>
            <person name="He G."/>
            <person name="Johnson J."/>
            <person name="Nolan M."/>
            <person name="Tritt A."/>
            <person name="Barry K.W."/>
            <person name="Grigoriev I.V."/>
            <person name="Nagy L.G."/>
            <person name="Hibbett D."/>
            <person name="Henrissat B."/>
            <person name="Matheny P.B."/>
            <person name="Labbe J."/>
            <person name="Martin F.M."/>
        </authorList>
    </citation>
    <scope>NUCLEOTIDE SEQUENCE</scope>
    <source>
        <strain evidence="1">BPL690</strain>
    </source>
</reference>
<proteinExistence type="predicted"/>
<dbReference type="Proteomes" id="UP001203297">
    <property type="component" value="Unassembled WGS sequence"/>
</dbReference>
<sequence>MVKYREEDHHDRHGTINGTLTVWGKEWLFQPADQVGKSSSLPPRGFDVYIFQQQRSGKHLTPGVEELFELWKPQSLRFVGYQGTISCIFHASHPGNPGLTFLRSETSWRTETLTERDRRLADRGAFENSGRTIMPELQDGTSLKGYDHF</sequence>
<keyword evidence="2" id="KW-1185">Reference proteome</keyword>
<comment type="caution">
    <text evidence="1">The sequence shown here is derived from an EMBL/GenBank/DDBJ whole genome shotgun (WGS) entry which is preliminary data.</text>
</comment>
<evidence type="ECO:0000313" key="2">
    <source>
        <dbReference type="Proteomes" id="UP001203297"/>
    </source>
</evidence>
<evidence type="ECO:0000313" key="1">
    <source>
        <dbReference type="EMBL" id="KAI0299683.1"/>
    </source>
</evidence>
<dbReference type="AlphaFoldDB" id="A0AAD4QKB7"/>
<gene>
    <name evidence="1" type="ORF">B0F90DRAFT_1668637</name>
</gene>
<accession>A0AAD4QKB7</accession>
<organism evidence="1 2">
    <name type="scientific">Multifurca ochricompacta</name>
    <dbReference type="NCBI Taxonomy" id="376703"/>
    <lineage>
        <taxon>Eukaryota</taxon>
        <taxon>Fungi</taxon>
        <taxon>Dikarya</taxon>
        <taxon>Basidiomycota</taxon>
        <taxon>Agaricomycotina</taxon>
        <taxon>Agaricomycetes</taxon>
        <taxon>Russulales</taxon>
        <taxon>Russulaceae</taxon>
        <taxon>Multifurca</taxon>
    </lineage>
</organism>
<protein>
    <submittedName>
        <fullName evidence="1">Uncharacterized protein</fullName>
    </submittedName>
</protein>
<name>A0AAD4QKB7_9AGAM</name>